<reference evidence="6" key="1">
    <citation type="journal article" date="2019" name="Int. J. Syst. Evol. Microbiol.">
        <title>The Global Catalogue of Microorganisms (GCM) 10K type strain sequencing project: providing services to taxonomists for standard genome sequencing and annotation.</title>
        <authorList>
            <consortium name="The Broad Institute Genomics Platform"/>
            <consortium name="The Broad Institute Genome Sequencing Center for Infectious Disease"/>
            <person name="Wu L."/>
            <person name="Ma J."/>
        </authorList>
    </citation>
    <scope>NUCLEOTIDE SEQUENCE [LARGE SCALE GENOMIC DNA]</scope>
    <source>
        <strain evidence="6">JCM 16540</strain>
    </source>
</reference>
<evidence type="ECO:0000256" key="2">
    <source>
        <dbReference type="ARBA" id="ARBA00023002"/>
    </source>
</evidence>
<accession>A0ABP6WUH2</accession>
<sequence>MPTLPPPVRLGLIGAGRIGTSHARVIAERVPGAVLAAVADARPGAAAALAEGYGASAYDDPQALIDDPGVDAVVVTASSTAHTDLIVAAAGAGKPVFCEKPASMTLAEMDRALAAIDAAGVTLQVGFNRRFDAGFAAAHAAVAAGAVGQVQLMRSLTRDPGLANPAAVPPWTVFTQTLIHDFDTLLWLNPGASPVEVYATADALVAPAYRDAGLLDTAVVVITFDNGARAVAEASFSAAYGYDVRAEVFGSGGMVTVGDQARSSLRTYGAAGVASETVRGDVELMIDAYTGEFVELVASVREGRQPSVTGHDARRALAVALACVESVRAHAPVAVTEAGLPGAVPVAGAVGA</sequence>
<keyword evidence="2" id="KW-0560">Oxidoreductase</keyword>
<evidence type="ECO:0000259" key="3">
    <source>
        <dbReference type="Pfam" id="PF01408"/>
    </source>
</evidence>
<dbReference type="SUPFAM" id="SSF51735">
    <property type="entry name" value="NAD(P)-binding Rossmann-fold domains"/>
    <property type="match status" value="1"/>
</dbReference>
<dbReference type="InterPro" id="IPR055170">
    <property type="entry name" value="GFO_IDH_MocA-like_dom"/>
</dbReference>
<comment type="similarity">
    <text evidence="1">Belongs to the Gfo/Idh/MocA family.</text>
</comment>
<comment type="caution">
    <text evidence="5">The sequence shown here is derived from an EMBL/GenBank/DDBJ whole genome shotgun (WGS) entry which is preliminary data.</text>
</comment>
<evidence type="ECO:0000313" key="5">
    <source>
        <dbReference type="EMBL" id="GAA3556129.1"/>
    </source>
</evidence>
<dbReference type="PANTHER" id="PTHR42840:SF3">
    <property type="entry name" value="BINDING ROSSMANN FOLD OXIDOREDUCTASE, PUTATIVE (AFU_ORTHOLOGUE AFUA_2G10240)-RELATED"/>
    <property type="match status" value="1"/>
</dbReference>
<proteinExistence type="inferred from homology"/>
<dbReference type="RefSeq" id="WP_204912032.1">
    <property type="nucleotide sequence ID" value="NZ_BAAAYR010000001.1"/>
</dbReference>
<dbReference type="Proteomes" id="UP001500767">
    <property type="component" value="Unassembled WGS sequence"/>
</dbReference>
<evidence type="ECO:0000256" key="1">
    <source>
        <dbReference type="ARBA" id="ARBA00010928"/>
    </source>
</evidence>
<dbReference type="Pfam" id="PF01408">
    <property type="entry name" value="GFO_IDH_MocA"/>
    <property type="match status" value="1"/>
</dbReference>
<dbReference type="SUPFAM" id="SSF55347">
    <property type="entry name" value="Glyceraldehyde-3-phosphate dehydrogenase-like, C-terminal domain"/>
    <property type="match status" value="1"/>
</dbReference>
<organism evidence="5 6">
    <name type="scientific">Microlunatus spumicola</name>
    <dbReference type="NCBI Taxonomy" id="81499"/>
    <lineage>
        <taxon>Bacteria</taxon>
        <taxon>Bacillati</taxon>
        <taxon>Actinomycetota</taxon>
        <taxon>Actinomycetes</taxon>
        <taxon>Propionibacteriales</taxon>
        <taxon>Propionibacteriaceae</taxon>
        <taxon>Microlunatus</taxon>
    </lineage>
</organism>
<dbReference type="InterPro" id="IPR000683">
    <property type="entry name" value="Gfo/Idh/MocA-like_OxRdtase_N"/>
</dbReference>
<keyword evidence="6" id="KW-1185">Reference proteome</keyword>
<name>A0ABP6WUH2_9ACTN</name>
<feature type="domain" description="Gfo/Idh/MocA-like oxidoreductase N-terminal" evidence="3">
    <location>
        <begin position="9"/>
        <end position="127"/>
    </location>
</feature>
<dbReference type="Pfam" id="PF22725">
    <property type="entry name" value="GFO_IDH_MocA_C3"/>
    <property type="match status" value="1"/>
</dbReference>
<dbReference type="Gene3D" id="3.30.360.10">
    <property type="entry name" value="Dihydrodipicolinate Reductase, domain 2"/>
    <property type="match status" value="1"/>
</dbReference>
<evidence type="ECO:0000313" key="6">
    <source>
        <dbReference type="Proteomes" id="UP001500767"/>
    </source>
</evidence>
<dbReference type="EMBL" id="BAAAYR010000001">
    <property type="protein sequence ID" value="GAA3556129.1"/>
    <property type="molecule type" value="Genomic_DNA"/>
</dbReference>
<dbReference type="InterPro" id="IPR036291">
    <property type="entry name" value="NAD(P)-bd_dom_sf"/>
</dbReference>
<protein>
    <submittedName>
        <fullName evidence="5">Gfo/Idh/MocA family oxidoreductase</fullName>
    </submittedName>
</protein>
<dbReference type="PANTHER" id="PTHR42840">
    <property type="entry name" value="NAD(P)-BINDING ROSSMANN-FOLD SUPERFAMILY PROTEIN-RELATED"/>
    <property type="match status" value="1"/>
</dbReference>
<evidence type="ECO:0000259" key="4">
    <source>
        <dbReference type="Pfam" id="PF22725"/>
    </source>
</evidence>
<feature type="domain" description="GFO/IDH/MocA-like oxidoreductase" evidence="4">
    <location>
        <begin position="135"/>
        <end position="255"/>
    </location>
</feature>
<gene>
    <name evidence="5" type="ORF">GCM10022197_09110</name>
</gene>
<dbReference type="Gene3D" id="3.40.50.720">
    <property type="entry name" value="NAD(P)-binding Rossmann-like Domain"/>
    <property type="match status" value="1"/>
</dbReference>